<dbReference type="Gene3D" id="1.20.120.920">
    <property type="entry name" value="CRISPR-associated endonuclease Cas1, C-terminal domain"/>
    <property type="match status" value="1"/>
</dbReference>
<keyword evidence="12" id="KW-1185">Reference proteome</keyword>
<comment type="cofactor">
    <cofactor evidence="10">
        <name>Mg(2+)</name>
        <dbReference type="ChEBI" id="CHEBI:18420"/>
    </cofactor>
    <cofactor evidence="10">
        <name>Mn(2+)</name>
        <dbReference type="ChEBI" id="CHEBI:29035"/>
    </cofactor>
</comment>
<evidence type="ECO:0000256" key="5">
    <source>
        <dbReference type="ARBA" id="ARBA00022842"/>
    </source>
</evidence>
<dbReference type="EMBL" id="NHMP01000007">
    <property type="protein sequence ID" value="OXE45804.1"/>
    <property type="molecule type" value="Genomic_DNA"/>
</dbReference>
<dbReference type="GO" id="GO:0004519">
    <property type="term" value="F:endonuclease activity"/>
    <property type="evidence" value="ECO:0007669"/>
    <property type="project" value="UniProtKB-UniRule"/>
</dbReference>
<dbReference type="HAMAP" id="MF_01470">
    <property type="entry name" value="Cas1"/>
    <property type="match status" value="1"/>
</dbReference>
<organism evidence="11 12">
    <name type="scientific">Turicimonas muris</name>
    <dbReference type="NCBI Taxonomy" id="1796652"/>
    <lineage>
        <taxon>Bacteria</taxon>
        <taxon>Pseudomonadati</taxon>
        <taxon>Pseudomonadota</taxon>
        <taxon>Betaproteobacteria</taxon>
        <taxon>Burkholderiales</taxon>
        <taxon>Sutterellaceae</taxon>
        <taxon>Turicimonas</taxon>
    </lineage>
</organism>
<proteinExistence type="inferred from homology"/>
<dbReference type="InterPro" id="IPR042206">
    <property type="entry name" value="CRISPR-assoc_Cas1_C"/>
</dbReference>
<keyword evidence="2 10" id="KW-0479">Metal-binding</keyword>
<evidence type="ECO:0000256" key="7">
    <source>
        <dbReference type="ARBA" id="ARBA00023125"/>
    </source>
</evidence>
<dbReference type="Pfam" id="PF01867">
    <property type="entry name" value="Cas_Cas1"/>
    <property type="match status" value="1"/>
</dbReference>
<dbReference type="Proteomes" id="UP000214610">
    <property type="component" value="Unassembled WGS sequence"/>
</dbReference>
<dbReference type="InterPro" id="IPR042211">
    <property type="entry name" value="CRISPR-assoc_Cas1_N"/>
</dbReference>
<dbReference type="GO" id="GO:0043571">
    <property type="term" value="P:maintenance of CRISPR repeat elements"/>
    <property type="evidence" value="ECO:0007669"/>
    <property type="project" value="UniProtKB-UniRule"/>
</dbReference>
<keyword evidence="8 10" id="KW-0464">Manganese</keyword>
<comment type="subunit">
    <text evidence="9 10">Homodimer, forms a heterotetramer with a Cas2 homodimer.</text>
</comment>
<sequence>MRHLTISSVGSFVGLKGNLLVVKEDNRVIYEAPLSRLRTVRLERHIALSSDLVLACAARGIKLVFLDWRGVGVSELSGTYQHAVVKVRKSQFDFINSENSCSLAQEVIKTKIKNQRAVLLYFSKYLCKKGLPAGKLLKDKADDINPLLNAISSINTKETEWRDRLLGIEGRVSVHYWQALRDTHLLPSTFTNREGRGAQEITNAALNYAYAILQSYVHSALANAGLELYAGFLHVDRPGKPSLALDLMEEYRAWVVDRTIIKMKSCLEKGEDENRQLLDKNLKKQISDNIDAVMSGLVLYKGKKCRLENVLQRQVYRLCATFVGQKRYKGLTFKW</sequence>
<dbReference type="PANTHER" id="PTHR34353">
    <property type="entry name" value="CRISPR-ASSOCIATED ENDONUCLEASE CAS1 1"/>
    <property type="match status" value="1"/>
</dbReference>
<dbReference type="GO" id="GO:0051607">
    <property type="term" value="P:defense response to virus"/>
    <property type="evidence" value="ECO:0007669"/>
    <property type="project" value="UniProtKB-UniRule"/>
</dbReference>
<feature type="binding site" evidence="10">
    <location>
        <position position="234"/>
    </location>
    <ligand>
        <name>Mn(2+)</name>
        <dbReference type="ChEBI" id="CHEBI:29035"/>
    </ligand>
</feature>
<dbReference type="PANTHER" id="PTHR34353:SF2">
    <property type="entry name" value="CRISPR-ASSOCIATED ENDONUCLEASE CAS1 1"/>
    <property type="match status" value="1"/>
</dbReference>
<reference evidence="12" key="1">
    <citation type="submission" date="2017-05" db="EMBL/GenBank/DDBJ databases">
        <title>Improved OligoMM genomes.</title>
        <authorList>
            <person name="Garzetti D."/>
        </authorList>
    </citation>
    <scope>NUCLEOTIDE SEQUENCE [LARGE SCALE GENOMIC DNA]</scope>
    <source>
        <strain evidence="12">YL45</strain>
    </source>
</reference>
<keyword evidence="3 10" id="KW-0255">Endonuclease</keyword>
<evidence type="ECO:0000313" key="11">
    <source>
        <dbReference type="EMBL" id="OXE45804.1"/>
    </source>
</evidence>
<keyword evidence="6 10" id="KW-0051">Antiviral defense</keyword>
<comment type="caution">
    <text evidence="11">The sequence shown here is derived from an EMBL/GenBank/DDBJ whole genome shotgun (WGS) entry which is preliminary data.</text>
</comment>
<dbReference type="GO" id="GO:0046872">
    <property type="term" value="F:metal ion binding"/>
    <property type="evidence" value="ECO:0007669"/>
    <property type="project" value="UniProtKB-UniRule"/>
</dbReference>
<evidence type="ECO:0000256" key="9">
    <source>
        <dbReference type="ARBA" id="ARBA00038592"/>
    </source>
</evidence>
<comment type="function">
    <text evidence="10">CRISPR (clustered regularly interspaced short palindromic repeat), is an adaptive immune system that provides protection against mobile genetic elements (viruses, transposable elements and conjugative plasmids). CRISPR clusters contain spacers, sequences complementary to antecedent mobile elements, and target invading nucleic acids. CRISPR clusters are transcribed and processed into CRISPR RNA (crRNA). Acts as a dsDNA endonuclease. Involved in the integration of spacer DNA into the CRISPR cassette.</text>
</comment>
<dbReference type="EC" id="3.1.-.-" evidence="10"/>
<evidence type="ECO:0000256" key="3">
    <source>
        <dbReference type="ARBA" id="ARBA00022759"/>
    </source>
</evidence>
<dbReference type="Gene3D" id="3.100.10.20">
    <property type="entry name" value="CRISPR-associated endonuclease Cas1, N-terminal domain"/>
    <property type="match status" value="1"/>
</dbReference>
<dbReference type="CDD" id="cd09634">
    <property type="entry name" value="Cas1_I-II-III"/>
    <property type="match status" value="1"/>
</dbReference>
<keyword evidence="5 10" id="KW-0460">Magnesium</keyword>
<dbReference type="GO" id="GO:0003677">
    <property type="term" value="F:DNA binding"/>
    <property type="evidence" value="ECO:0007669"/>
    <property type="project" value="UniProtKB-KW"/>
</dbReference>
<gene>
    <name evidence="10" type="primary">cas1</name>
    <name evidence="11" type="ORF">ADH67_10305</name>
</gene>
<evidence type="ECO:0000256" key="10">
    <source>
        <dbReference type="HAMAP-Rule" id="MF_01470"/>
    </source>
</evidence>
<protein>
    <recommendedName>
        <fullName evidence="10">CRISPR-associated endonuclease Cas1</fullName>
        <ecNumber evidence="10">3.1.-.-</ecNumber>
    </recommendedName>
</protein>
<dbReference type="RefSeq" id="WP_066592708.1">
    <property type="nucleotide sequence ID" value="NZ_CAJTBZ010000015.1"/>
</dbReference>
<dbReference type="AlphaFoldDB" id="A0A227KEK1"/>
<evidence type="ECO:0000256" key="6">
    <source>
        <dbReference type="ARBA" id="ARBA00023118"/>
    </source>
</evidence>
<comment type="similarity">
    <text evidence="10">Belongs to the CRISPR-associated endonuclease Cas1 family.</text>
</comment>
<dbReference type="GO" id="GO:0016787">
    <property type="term" value="F:hydrolase activity"/>
    <property type="evidence" value="ECO:0007669"/>
    <property type="project" value="UniProtKB-KW"/>
</dbReference>
<keyword evidence="4 10" id="KW-0378">Hydrolase</keyword>
<accession>A0A227KEK1</accession>
<name>A0A227KEK1_9BURK</name>
<evidence type="ECO:0000256" key="2">
    <source>
        <dbReference type="ARBA" id="ARBA00022723"/>
    </source>
</evidence>
<feature type="binding site" evidence="10">
    <location>
        <position position="169"/>
    </location>
    <ligand>
        <name>Mn(2+)</name>
        <dbReference type="ChEBI" id="CHEBI:29035"/>
    </ligand>
</feature>
<evidence type="ECO:0000256" key="8">
    <source>
        <dbReference type="ARBA" id="ARBA00023211"/>
    </source>
</evidence>
<evidence type="ECO:0000256" key="4">
    <source>
        <dbReference type="ARBA" id="ARBA00022801"/>
    </source>
</evidence>
<dbReference type="InterPro" id="IPR002729">
    <property type="entry name" value="CRISPR-assoc_Cas1"/>
</dbReference>
<dbReference type="InterPro" id="IPR050646">
    <property type="entry name" value="Cas1"/>
</dbReference>
<feature type="binding site" evidence="10">
    <location>
        <position position="249"/>
    </location>
    <ligand>
        <name>Mn(2+)</name>
        <dbReference type="ChEBI" id="CHEBI:29035"/>
    </ligand>
</feature>
<evidence type="ECO:0000313" key="12">
    <source>
        <dbReference type="Proteomes" id="UP000214610"/>
    </source>
</evidence>
<keyword evidence="7 10" id="KW-0238">DNA-binding</keyword>
<keyword evidence="1 10" id="KW-0540">Nuclease</keyword>
<dbReference type="NCBIfam" id="TIGR00287">
    <property type="entry name" value="cas1"/>
    <property type="match status" value="1"/>
</dbReference>
<evidence type="ECO:0000256" key="1">
    <source>
        <dbReference type="ARBA" id="ARBA00022722"/>
    </source>
</evidence>